<evidence type="ECO:0000256" key="2">
    <source>
        <dbReference type="SAM" id="Phobius"/>
    </source>
</evidence>
<name>A0A5Q6RWG8_9ACTN</name>
<organism evidence="3 4">
    <name type="scientific">Mumia zhuanghuii</name>
    <dbReference type="NCBI Taxonomy" id="2585211"/>
    <lineage>
        <taxon>Bacteria</taxon>
        <taxon>Bacillati</taxon>
        <taxon>Actinomycetota</taxon>
        <taxon>Actinomycetes</taxon>
        <taxon>Propionibacteriales</taxon>
        <taxon>Nocardioidaceae</taxon>
        <taxon>Mumia</taxon>
    </lineage>
</organism>
<dbReference type="AlphaFoldDB" id="A0A5Q6RWG8"/>
<evidence type="ECO:0000256" key="1">
    <source>
        <dbReference type="SAM" id="MobiDB-lite"/>
    </source>
</evidence>
<keyword evidence="2" id="KW-0812">Transmembrane</keyword>
<keyword evidence="2" id="KW-0472">Membrane</keyword>
<feature type="compositionally biased region" description="Basic and acidic residues" evidence="1">
    <location>
        <begin position="117"/>
        <end position="129"/>
    </location>
</feature>
<feature type="region of interest" description="Disordered" evidence="1">
    <location>
        <begin position="62"/>
        <end position="129"/>
    </location>
</feature>
<proteinExistence type="predicted"/>
<dbReference type="EMBL" id="VDFQ02000004">
    <property type="protein sequence ID" value="KAA1422340.1"/>
    <property type="molecule type" value="Genomic_DNA"/>
</dbReference>
<evidence type="ECO:0000313" key="4">
    <source>
        <dbReference type="Proteomes" id="UP000307768"/>
    </source>
</evidence>
<accession>A0A5Q6RWG8</accession>
<evidence type="ECO:0000313" key="3">
    <source>
        <dbReference type="EMBL" id="KAA1422340.1"/>
    </source>
</evidence>
<feature type="transmembrane region" description="Helical" evidence="2">
    <location>
        <begin position="9"/>
        <end position="30"/>
    </location>
</feature>
<feature type="transmembrane region" description="Helical" evidence="2">
    <location>
        <begin position="36"/>
        <end position="59"/>
    </location>
</feature>
<dbReference type="Proteomes" id="UP000307768">
    <property type="component" value="Unassembled WGS sequence"/>
</dbReference>
<comment type="caution">
    <text evidence="3">The sequence shown here is derived from an EMBL/GenBank/DDBJ whole genome shotgun (WGS) entry which is preliminary data.</text>
</comment>
<gene>
    <name evidence="3" type="ORF">FE697_014375</name>
</gene>
<protein>
    <submittedName>
        <fullName evidence="3">Uncharacterized protein</fullName>
    </submittedName>
</protein>
<dbReference type="RefSeq" id="WP_149770291.1">
    <property type="nucleotide sequence ID" value="NZ_VDFQ02000004.1"/>
</dbReference>
<keyword evidence="2" id="KW-1133">Transmembrane helix</keyword>
<sequence>MKRHPLDALTLVALAFVLVAGVLWGMWYAGWEPVSLAIAAPLLLVLLGTVGLVATLIAARQAGRRQREQRTAVADLGEDRPPADTEAAAEAEHETGPEAEPAPEPVDAPTDTLTLEDLTRPSDDREDRR</sequence>
<reference evidence="3 4" key="1">
    <citation type="submission" date="2019-09" db="EMBL/GenBank/DDBJ databases">
        <title>Mumia zhuanghuii sp. nov. isolated from the intestinal contents of plateau pika (Ochotona curzoniae) in the Qinghai-Tibet plateau of China.</title>
        <authorList>
            <person name="Tian Z."/>
        </authorList>
    </citation>
    <scope>NUCLEOTIDE SEQUENCE [LARGE SCALE GENOMIC DNA]</scope>
    <source>
        <strain evidence="4">350</strain>
    </source>
</reference>